<dbReference type="GO" id="GO:0005737">
    <property type="term" value="C:cytoplasm"/>
    <property type="evidence" value="ECO:0007669"/>
    <property type="project" value="TreeGrafter"/>
</dbReference>
<feature type="domain" description="PPIase cyclophilin-type" evidence="6">
    <location>
        <begin position="10"/>
        <end position="174"/>
    </location>
</feature>
<feature type="region of interest" description="Disordered" evidence="5">
    <location>
        <begin position="180"/>
        <end position="714"/>
    </location>
</feature>
<dbReference type="EMBL" id="CM031815">
    <property type="protein sequence ID" value="KAG6647551.1"/>
    <property type="molecule type" value="Genomic_DNA"/>
</dbReference>
<dbReference type="PROSITE" id="PS50072">
    <property type="entry name" value="CSA_PPIASE_2"/>
    <property type="match status" value="1"/>
</dbReference>
<keyword evidence="3" id="KW-0697">Rotamase</keyword>
<feature type="compositionally biased region" description="Basic residues" evidence="5">
    <location>
        <begin position="578"/>
        <end position="590"/>
    </location>
</feature>
<keyword evidence="8" id="KW-1185">Reference proteome</keyword>
<evidence type="ECO:0000256" key="2">
    <source>
        <dbReference type="ARBA" id="ARBA00013194"/>
    </source>
</evidence>
<accession>A0A8T1Q146</accession>
<feature type="compositionally biased region" description="Basic residues" evidence="5">
    <location>
        <begin position="284"/>
        <end position="313"/>
    </location>
</feature>
<evidence type="ECO:0000259" key="6">
    <source>
        <dbReference type="PROSITE" id="PS50072"/>
    </source>
</evidence>
<evidence type="ECO:0000256" key="5">
    <source>
        <dbReference type="SAM" id="MobiDB-lite"/>
    </source>
</evidence>
<feature type="compositionally biased region" description="Basic residues" evidence="5">
    <location>
        <begin position="649"/>
        <end position="658"/>
    </location>
</feature>
<reference evidence="7" key="1">
    <citation type="submission" date="2020-12" db="EMBL/GenBank/DDBJ databases">
        <title>WGS assembly of Carya illinoinensis cv. Pawnee.</title>
        <authorList>
            <person name="Platts A."/>
            <person name="Shu S."/>
            <person name="Wright S."/>
            <person name="Barry K."/>
            <person name="Edger P."/>
            <person name="Pires J.C."/>
            <person name="Schmutz J."/>
        </authorList>
    </citation>
    <scope>NUCLEOTIDE SEQUENCE</scope>
    <source>
        <tissue evidence="7">Leaf</tissue>
    </source>
</reference>
<feature type="compositionally biased region" description="Basic and acidic residues" evidence="5">
    <location>
        <begin position="374"/>
        <end position="431"/>
    </location>
</feature>
<dbReference type="InterPro" id="IPR002130">
    <property type="entry name" value="Cyclophilin-type_PPIase_dom"/>
</dbReference>
<dbReference type="InterPro" id="IPR020892">
    <property type="entry name" value="Cyclophilin-type_PPIase_CS"/>
</dbReference>
<sequence>MSEKKNPYVFLDVSVDGDPVEQIVIELFADVVPRTAENFLALCTGEKGIGKSTGKPLHFKGSHFHRIIKGFMAQGGDFSKGDGTGGESIFGGKFADENFRLKHDGVGLLSMANCGPNTNGSQFFITFKRQPHLDGKHVVFGKVVKGIELVKKIEQLGTAAGKPARPVKIVDCGKTSERKIQDAVGKEKGKKKKSVKVPSSADNSESSDVQVRGRHKKSLKDRRKKRKKRYSSSDSYSSDTESDSFSSDSDSSLSDSDSSLSDSSHSSDGKRRKRRSIKREKPQRGRKRKDGQRERKRGRREKRSRQKSKRRPLRSSSSDAKRESDDNSSSRSSSDDEKTDNRVSAQNSKHVKYKQPRNLDTGKESSAPLSLKKTIVEQQKDREMKTIEDNSSHEEGELSPKNDKLLNNGHGKEARSDKHANKHSYSDDSSKSRSLTPKRRSRISPMGSPNTSPKGVPSGSQALKSGEQNQGRASESALGSPARKVGEPSSTEHDQGMLRSSSPNGATKRVRKGRGFTEQYSFARRYRTPSPERLPRSSYSYGRRNFLGKNQDRYSSYRRNYEHAPRGRYRSPPGGRSPPRHRSRRTRSRSVSRSPGYCGYYNDRGRGQSRSRSRSRSWSRSRSPIDKRPAISDKLKSRLGPRSDDRRSPAKGRLRSSLKSHGSSESRSPDAASPKHLQRMISASPSGSRSRSSSPSGQRGLVSYGDASPDSGTR</sequence>
<feature type="compositionally biased region" description="Basic residues" evidence="5">
    <location>
        <begin position="607"/>
        <end position="619"/>
    </location>
</feature>
<dbReference type="Proteomes" id="UP000811609">
    <property type="component" value="Chromosome 7"/>
</dbReference>
<dbReference type="FunFam" id="2.40.100.10:FF:000022">
    <property type="entry name" value="Peptidyl-prolyl cis-trans isomerase CYP95"/>
    <property type="match status" value="1"/>
</dbReference>
<evidence type="ECO:0000256" key="3">
    <source>
        <dbReference type="ARBA" id="ARBA00023110"/>
    </source>
</evidence>
<dbReference type="AlphaFoldDB" id="A0A8T1Q146"/>
<dbReference type="EC" id="5.2.1.8" evidence="2"/>
<dbReference type="GO" id="GO:0006457">
    <property type="term" value="P:protein folding"/>
    <property type="evidence" value="ECO:0007669"/>
    <property type="project" value="InterPro"/>
</dbReference>
<dbReference type="Pfam" id="PF00160">
    <property type="entry name" value="Pro_isomerase"/>
    <property type="match status" value="1"/>
</dbReference>
<dbReference type="GO" id="GO:0003755">
    <property type="term" value="F:peptidyl-prolyl cis-trans isomerase activity"/>
    <property type="evidence" value="ECO:0007669"/>
    <property type="project" value="UniProtKB-KW"/>
</dbReference>
<feature type="compositionally biased region" description="Polar residues" evidence="5">
    <location>
        <begin position="447"/>
        <end position="473"/>
    </location>
</feature>
<evidence type="ECO:0000256" key="1">
    <source>
        <dbReference type="ARBA" id="ARBA00000971"/>
    </source>
</evidence>
<organism evidence="7 8">
    <name type="scientific">Carya illinoinensis</name>
    <name type="common">Pecan</name>
    <dbReference type="NCBI Taxonomy" id="32201"/>
    <lineage>
        <taxon>Eukaryota</taxon>
        <taxon>Viridiplantae</taxon>
        <taxon>Streptophyta</taxon>
        <taxon>Embryophyta</taxon>
        <taxon>Tracheophyta</taxon>
        <taxon>Spermatophyta</taxon>
        <taxon>Magnoliopsida</taxon>
        <taxon>eudicotyledons</taxon>
        <taxon>Gunneridae</taxon>
        <taxon>Pentapetalae</taxon>
        <taxon>rosids</taxon>
        <taxon>fabids</taxon>
        <taxon>Fagales</taxon>
        <taxon>Juglandaceae</taxon>
        <taxon>Carya</taxon>
    </lineage>
</organism>
<feature type="compositionally biased region" description="Low complexity" evidence="5">
    <location>
        <begin position="232"/>
        <end position="266"/>
    </location>
</feature>
<proteinExistence type="predicted"/>
<feature type="compositionally biased region" description="Basic and acidic residues" evidence="5">
    <location>
        <begin position="623"/>
        <end position="648"/>
    </location>
</feature>
<name>A0A8T1Q146_CARIL</name>
<dbReference type="CDD" id="cd01926">
    <property type="entry name" value="cyclophilin_ABH_like"/>
    <property type="match status" value="1"/>
</dbReference>
<gene>
    <name evidence="7" type="ORF">CIPAW_07G086400</name>
</gene>
<keyword evidence="4" id="KW-0413">Isomerase</keyword>
<dbReference type="GO" id="GO:0016018">
    <property type="term" value="F:cyclosporin A binding"/>
    <property type="evidence" value="ECO:0007669"/>
    <property type="project" value="TreeGrafter"/>
</dbReference>
<evidence type="ECO:0000256" key="4">
    <source>
        <dbReference type="ARBA" id="ARBA00023235"/>
    </source>
</evidence>
<dbReference type="PROSITE" id="PS00170">
    <property type="entry name" value="CSA_PPIASE_1"/>
    <property type="match status" value="1"/>
</dbReference>
<dbReference type="PANTHER" id="PTHR11071">
    <property type="entry name" value="PEPTIDYL-PROLYL CIS-TRANS ISOMERASE"/>
    <property type="match status" value="1"/>
</dbReference>
<comment type="catalytic activity">
    <reaction evidence="1">
        <text>[protein]-peptidylproline (omega=180) = [protein]-peptidylproline (omega=0)</text>
        <dbReference type="Rhea" id="RHEA:16237"/>
        <dbReference type="Rhea" id="RHEA-COMP:10747"/>
        <dbReference type="Rhea" id="RHEA-COMP:10748"/>
        <dbReference type="ChEBI" id="CHEBI:83833"/>
        <dbReference type="ChEBI" id="CHEBI:83834"/>
        <dbReference type="EC" id="5.2.1.8"/>
    </reaction>
</comment>
<evidence type="ECO:0000313" key="7">
    <source>
        <dbReference type="EMBL" id="KAG6647551.1"/>
    </source>
</evidence>
<feature type="compositionally biased region" description="Basic residues" evidence="5">
    <location>
        <begin position="212"/>
        <end position="230"/>
    </location>
</feature>
<feature type="compositionally biased region" description="Low complexity" evidence="5">
    <location>
        <begin position="684"/>
        <end position="697"/>
    </location>
</feature>
<feature type="compositionally biased region" description="Basic and acidic residues" evidence="5">
    <location>
        <begin position="484"/>
        <end position="496"/>
    </location>
</feature>
<evidence type="ECO:0000313" key="8">
    <source>
        <dbReference type="Proteomes" id="UP000811609"/>
    </source>
</evidence>
<dbReference type="PANTHER" id="PTHR11071:SF561">
    <property type="entry name" value="PEPTIDYL-PROLYL CIS-TRANS ISOMERASE D-RELATED"/>
    <property type="match status" value="1"/>
</dbReference>
<comment type="caution">
    <text evidence="7">The sequence shown here is derived from an EMBL/GenBank/DDBJ whole genome shotgun (WGS) entry which is preliminary data.</text>
</comment>
<protein>
    <recommendedName>
        <fullName evidence="2">peptidylprolyl isomerase</fullName>
        <ecNumber evidence="2">5.2.1.8</ecNumber>
    </recommendedName>
</protein>